<evidence type="ECO:0000313" key="9">
    <source>
        <dbReference type="Proteomes" id="UP000199006"/>
    </source>
</evidence>
<protein>
    <recommendedName>
        <fullName evidence="1">bis(5'-nucleosyl)-tetraphosphatase (symmetrical)</fullName>
        <ecNumber evidence="1">3.6.1.41</ecNumber>
    </recommendedName>
</protein>
<evidence type="ECO:0000259" key="7">
    <source>
        <dbReference type="SMART" id="SM00471"/>
    </source>
</evidence>
<dbReference type="GO" id="GO:0000166">
    <property type="term" value="F:nucleotide binding"/>
    <property type="evidence" value="ECO:0007669"/>
    <property type="project" value="UniProtKB-KW"/>
</dbReference>
<sequence>MENKEINLEMIPFSIEDLKNELGEERFRHTQAVLEAAISLSEQLSIDLKKAKAAALLHDIAKNKTAAEMKALIADSDWQVDQLELSILPVLHAPAGAVIAEKKYKIKDREILEAIRFHTLGHPQMGKLAQLIYTADFIAEGRDFEGIDQLREAVKLDFKRGLYLIVSRVIEYQLKQDNFIHPYSNNLRNKLIKEK</sequence>
<keyword evidence="5" id="KW-0408">Iron</keyword>
<dbReference type="Gene3D" id="1.10.3210.10">
    <property type="entry name" value="Hypothetical protein af1432"/>
    <property type="match status" value="1"/>
</dbReference>
<dbReference type="InterPro" id="IPR051094">
    <property type="entry name" value="Diverse_Catalytic_Enzymes"/>
</dbReference>
<dbReference type="RefSeq" id="WP_245750798.1">
    <property type="nucleotide sequence ID" value="NZ_FOTI01000005.1"/>
</dbReference>
<dbReference type="Proteomes" id="UP000199006">
    <property type="component" value="Unassembled WGS sequence"/>
</dbReference>
<evidence type="ECO:0000256" key="4">
    <source>
        <dbReference type="ARBA" id="ARBA00022801"/>
    </source>
</evidence>
<dbReference type="NCBIfam" id="TIGR00488">
    <property type="entry name" value="bis(5'-nucleosyl)-tetraphosphatase (symmetrical) YqeK"/>
    <property type="match status" value="1"/>
</dbReference>
<keyword evidence="4 8" id="KW-0378">Hydrolase</keyword>
<feature type="domain" description="HD/PDEase" evidence="7">
    <location>
        <begin position="22"/>
        <end position="150"/>
    </location>
</feature>
<dbReference type="InterPro" id="IPR006675">
    <property type="entry name" value="HDIG_dom"/>
</dbReference>
<comment type="catalytic activity">
    <reaction evidence="6">
        <text>P(1),P(4)-bis(5'-adenosyl) tetraphosphate + H2O = 2 ADP + 2 H(+)</text>
        <dbReference type="Rhea" id="RHEA:24252"/>
        <dbReference type="ChEBI" id="CHEBI:15377"/>
        <dbReference type="ChEBI" id="CHEBI:15378"/>
        <dbReference type="ChEBI" id="CHEBI:58141"/>
        <dbReference type="ChEBI" id="CHEBI:456216"/>
        <dbReference type="EC" id="3.6.1.41"/>
    </reaction>
</comment>
<dbReference type="PANTHER" id="PTHR35795:SF1">
    <property type="entry name" value="BIS(5'-NUCLEOSYL)-TETRAPHOSPHATASE, SYMMETRICAL"/>
    <property type="match status" value="1"/>
</dbReference>
<proteinExistence type="predicted"/>
<dbReference type="SMART" id="SM00471">
    <property type="entry name" value="HDc"/>
    <property type="match status" value="1"/>
</dbReference>
<evidence type="ECO:0000256" key="3">
    <source>
        <dbReference type="ARBA" id="ARBA00022741"/>
    </source>
</evidence>
<evidence type="ECO:0000256" key="1">
    <source>
        <dbReference type="ARBA" id="ARBA00012506"/>
    </source>
</evidence>
<dbReference type="SUPFAM" id="SSF109604">
    <property type="entry name" value="HD-domain/PDEase-like"/>
    <property type="match status" value="1"/>
</dbReference>
<reference evidence="8 9" key="1">
    <citation type="submission" date="2016-10" db="EMBL/GenBank/DDBJ databases">
        <authorList>
            <person name="de Groot N.N."/>
        </authorList>
    </citation>
    <scope>NUCLEOTIDE SEQUENCE [LARGE SCALE GENOMIC DNA]</scope>
    <source>
        <strain evidence="8 9">ATCC 51327</strain>
    </source>
</reference>
<organism evidence="8 9">
    <name type="scientific">Halanaerobium salsuginis</name>
    <dbReference type="NCBI Taxonomy" id="29563"/>
    <lineage>
        <taxon>Bacteria</taxon>
        <taxon>Bacillati</taxon>
        <taxon>Bacillota</taxon>
        <taxon>Clostridia</taxon>
        <taxon>Halanaerobiales</taxon>
        <taxon>Halanaerobiaceae</taxon>
        <taxon>Halanaerobium</taxon>
    </lineage>
</organism>
<keyword evidence="2" id="KW-0479">Metal-binding</keyword>
<dbReference type="AlphaFoldDB" id="A0A1I4G553"/>
<dbReference type="EMBL" id="FOTI01000005">
    <property type="protein sequence ID" value="SFL25144.1"/>
    <property type="molecule type" value="Genomic_DNA"/>
</dbReference>
<dbReference type="Pfam" id="PF01966">
    <property type="entry name" value="HD"/>
    <property type="match status" value="1"/>
</dbReference>
<keyword evidence="9" id="KW-1185">Reference proteome</keyword>
<dbReference type="EC" id="3.6.1.41" evidence="1"/>
<evidence type="ECO:0000256" key="2">
    <source>
        <dbReference type="ARBA" id="ARBA00022723"/>
    </source>
</evidence>
<dbReference type="NCBIfam" id="TIGR00277">
    <property type="entry name" value="HDIG"/>
    <property type="match status" value="1"/>
</dbReference>
<dbReference type="GO" id="GO:0046872">
    <property type="term" value="F:metal ion binding"/>
    <property type="evidence" value="ECO:0007669"/>
    <property type="project" value="UniProtKB-KW"/>
</dbReference>
<evidence type="ECO:0000256" key="6">
    <source>
        <dbReference type="ARBA" id="ARBA00049417"/>
    </source>
</evidence>
<name>A0A1I4G553_9FIRM</name>
<dbReference type="GO" id="GO:0008803">
    <property type="term" value="F:bis(5'-nucleosyl)-tetraphosphatase (symmetrical) activity"/>
    <property type="evidence" value="ECO:0007669"/>
    <property type="project" value="UniProtKB-EC"/>
</dbReference>
<dbReference type="InterPro" id="IPR003607">
    <property type="entry name" value="HD/PDEase_dom"/>
</dbReference>
<dbReference type="PANTHER" id="PTHR35795">
    <property type="entry name" value="SLR1885 PROTEIN"/>
    <property type="match status" value="1"/>
</dbReference>
<dbReference type="InterPro" id="IPR005249">
    <property type="entry name" value="YqeK"/>
</dbReference>
<gene>
    <name evidence="8" type="ORF">SAMN02983006_00610</name>
</gene>
<evidence type="ECO:0000256" key="5">
    <source>
        <dbReference type="ARBA" id="ARBA00023004"/>
    </source>
</evidence>
<dbReference type="InterPro" id="IPR006674">
    <property type="entry name" value="HD_domain"/>
</dbReference>
<accession>A0A1I4G553</accession>
<evidence type="ECO:0000313" key="8">
    <source>
        <dbReference type="EMBL" id="SFL25144.1"/>
    </source>
</evidence>
<dbReference type="STRING" id="29563.SAMN02983006_00610"/>
<keyword evidence="3" id="KW-0547">Nucleotide-binding</keyword>